<dbReference type="STRING" id="1254432.SCE1572_31555"/>
<evidence type="ECO:0000313" key="2">
    <source>
        <dbReference type="Proteomes" id="UP000014803"/>
    </source>
</evidence>
<dbReference type="EMBL" id="CP003969">
    <property type="protein sequence ID" value="AGP38617.1"/>
    <property type="molecule type" value="Genomic_DNA"/>
</dbReference>
<evidence type="ECO:0000313" key="1">
    <source>
        <dbReference type="EMBL" id="AGP38617.1"/>
    </source>
</evidence>
<dbReference type="AlphaFoldDB" id="S4XZG5"/>
<organism evidence="1 2">
    <name type="scientific">Sorangium cellulosum So0157-2</name>
    <dbReference type="NCBI Taxonomy" id="1254432"/>
    <lineage>
        <taxon>Bacteria</taxon>
        <taxon>Pseudomonadati</taxon>
        <taxon>Myxococcota</taxon>
        <taxon>Polyangia</taxon>
        <taxon>Polyangiales</taxon>
        <taxon>Polyangiaceae</taxon>
        <taxon>Sorangium</taxon>
    </lineage>
</organism>
<reference evidence="1 2" key="1">
    <citation type="journal article" date="2013" name="Sci. Rep.">
        <title>Extraordinary expansion of a Sorangium cellulosum genome from an alkaline milieu.</title>
        <authorList>
            <person name="Han K."/>
            <person name="Li Z.F."/>
            <person name="Peng R."/>
            <person name="Zhu L.P."/>
            <person name="Zhou T."/>
            <person name="Wang L.G."/>
            <person name="Li S.G."/>
            <person name="Zhang X.B."/>
            <person name="Hu W."/>
            <person name="Wu Z.H."/>
            <person name="Qin N."/>
            <person name="Li Y.Z."/>
        </authorList>
    </citation>
    <scope>NUCLEOTIDE SEQUENCE [LARGE SCALE GENOMIC DNA]</scope>
    <source>
        <strain evidence="1 2">So0157-2</strain>
    </source>
</reference>
<dbReference type="KEGG" id="scu:SCE1572_31555"/>
<name>S4XZG5_SORCE</name>
<accession>S4XZG5</accession>
<gene>
    <name evidence="1" type="ORF">SCE1572_31555</name>
</gene>
<sequence length="89" mass="9527">MQFEHHLRVEPAGDKDTVFPIGARDRFTRRGRHASVRRGSTLCRSASGGLDRANREGGLSPVPLCIQAALGRGDLPCATAIVSSTRIAT</sequence>
<proteinExistence type="predicted"/>
<protein>
    <submittedName>
        <fullName evidence="1">Uncharacterized protein</fullName>
    </submittedName>
</protein>
<dbReference type="Proteomes" id="UP000014803">
    <property type="component" value="Chromosome"/>
</dbReference>
<dbReference type="HOGENOM" id="CLU_2453039_0_0_7"/>